<evidence type="ECO:0000313" key="1">
    <source>
        <dbReference type="EMBL" id="MED6121045.1"/>
    </source>
</evidence>
<protein>
    <submittedName>
        <fullName evidence="1">Uncharacterized protein</fullName>
    </submittedName>
</protein>
<organism evidence="1 2">
    <name type="scientific">Stylosanthes scabra</name>
    <dbReference type="NCBI Taxonomy" id="79078"/>
    <lineage>
        <taxon>Eukaryota</taxon>
        <taxon>Viridiplantae</taxon>
        <taxon>Streptophyta</taxon>
        <taxon>Embryophyta</taxon>
        <taxon>Tracheophyta</taxon>
        <taxon>Spermatophyta</taxon>
        <taxon>Magnoliopsida</taxon>
        <taxon>eudicotyledons</taxon>
        <taxon>Gunneridae</taxon>
        <taxon>Pentapetalae</taxon>
        <taxon>rosids</taxon>
        <taxon>fabids</taxon>
        <taxon>Fabales</taxon>
        <taxon>Fabaceae</taxon>
        <taxon>Papilionoideae</taxon>
        <taxon>50 kb inversion clade</taxon>
        <taxon>dalbergioids sensu lato</taxon>
        <taxon>Dalbergieae</taxon>
        <taxon>Pterocarpus clade</taxon>
        <taxon>Stylosanthes</taxon>
    </lineage>
</organism>
<accession>A0ABU6RAP1</accession>
<dbReference type="Proteomes" id="UP001341840">
    <property type="component" value="Unassembled WGS sequence"/>
</dbReference>
<sequence>MPIYQDYHGDSKDSCISSWDRIQISLKCLFPTYEAVLCDSPEEATIQKALDTNLSTIHQSDPEIPFEIHEGEIEAQYSDSTIIEFENGATQISEFTSSTTLYLNPNTHRSQFKSQNVEDEEGWDVRRLYLGSADWNAAVEVQRPPPEPPNLKSSVEELFAMQLPACQNVIEITKNEYGTHSGVEDGAVAKGKVEEYADLVSSREVNQLSPNPPDLPSHARVIGGAEDTADLNRSGNTKEEEVVALTNRGGGADDDGTMRSAEVGVSAEDNRATELLTGVAKVRSSGLVRRTPSLVAKPPPLLATVLPWDRERRSNTEKKSDGGWVADQAFNGGADSTVFPDVQALEGHNVLSGICRRLCMAKQKQHVTAEQVQCITSIRRQQNMVLHVRIILYLEVAGLYQVARLNDHWFKVDELLDVAYQFGLPVDGEAVSGCLTDFQIFMKEQGGRPTWVCFQALFGELSSQQNIEGFTINYSWFQERFRVLPHDVGDSVVWG</sequence>
<name>A0ABU6RAP1_9FABA</name>
<comment type="caution">
    <text evidence="1">The sequence shown here is derived from an EMBL/GenBank/DDBJ whole genome shotgun (WGS) entry which is preliminary data.</text>
</comment>
<proteinExistence type="predicted"/>
<reference evidence="1 2" key="1">
    <citation type="journal article" date="2023" name="Plants (Basel)">
        <title>Bridging the Gap: Combining Genomics and Transcriptomics Approaches to Understand Stylosanthes scabra, an Orphan Legume from the Brazilian Caatinga.</title>
        <authorList>
            <person name="Ferreira-Neto J.R.C."/>
            <person name="da Silva M.D."/>
            <person name="Binneck E."/>
            <person name="de Melo N.F."/>
            <person name="da Silva R.H."/>
            <person name="de Melo A.L.T.M."/>
            <person name="Pandolfi V."/>
            <person name="Bustamante F.O."/>
            <person name="Brasileiro-Vidal A.C."/>
            <person name="Benko-Iseppon A.M."/>
        </authorList>
    </citation>
    <scope>NUCLEOTIDE SEQUENCE [LARGE SCALE GENOMIC DNA]</scope>
    <source>
        <tissue evidence="1">Leaves</tissue>
    </source>
</reference>
<gene>
    <name evidence="1" type="ORF">PIB30_026386</name>
</gene>
<keyword evidence="2" id="KW-1185">Reference proteome</keyword>
<evidence type="ECO:0000313" key="2">
    <source>
        <dbReference type="Proteomes" id="UP001341840"/>
    </source>
</evidence>
<dbReference type="EMBL" id="JASCZI010030307">
    <property type="protein sequence ID" value="MED6121045.1"/>
    <property type="molecule type" value="Genomic_DNA"/>
</dbReference>